<gene>
    <name evidence="1" type="ORF">LAX5112_04037</name>
</gene>
<keyword evidence="2" id="KW-1185">Reference proteome</keyword>
<dbReference type="Proteomes" id="UP000053235">
    <property type="component" value="Unassembled WGS sequence"/>
</dbReference>
<reference evidence="2" key="1">
    <citation type="submission" date="2015-07" db="EMBL/GenBank/DDBJ databases">
        <authorList>
            <person name="Rodrigo-Torres Lidia"/>
            <person name="Arahal R.David."/>
        </authorList>
    </citation>
    <scope>NUCLEOTIDE SEQUENCE [LARGE SCALE GENOMIC DNA]</scope>
    <source>
        <strain evidence="2">CECT 5112</strain>
    </source>
</reference>
<proteinExistence type="predicted"/>
<evidence type="ECO:0000313" key="2">
    <source>
        <dbReference type="Proteomes" id="UP000053235"/>
    </source>
</evidence>
<name>A0A0M7AKF2_9HYPH</name>
<evidence type="ECO:0000313" key="1">
    <source>
        <dbReference type="EMBL" id="CTQ74922.1"/>
    </source>
</evidence>
<organism evidence="1 2">
    <name type="scientific">Roseibium alexandrii</name>
    <dbReference type="NCBI Taxonomy" id="388408"/>
    <lineage>
        <taxon>Bacteria</taxon>
        <taxon>Pseudomonadati</taxon>
        <taxon>Pseudomonadota</taxon>
        <taxon>Alphaproteobacteria</taxon>
        <taxon>Hyphomicrobiales</taxon>
        <taxon>Stappiaceae</taxon>
        <taxon>Roseibium</taxon>
    </lineage>
</organism>
<dbReference type="AlphaFoldDB" id="A0A0M7AKF2"/>
<dbReference type="OrthoDB" id="9930599at2"/>
<sequence>MTKTHATRRPRPATWARTTLIKNYEDLGIAALHAALVCQNFCSTAQTTQQVSTWHGAPNMSGILAGVAES</sequence>
<dbReference type="RefSeq" id="WP_144432209.1">
    <property type="nucleotide sequence ID" value="NZ_CXWD01000019.1"/>
</dbReference>
<protein>
    <submittedName>
        <fullName evidence="1">Uncharacterized protein</fullName>
    </submittedName>
</protein>
<accession>A0A0M7AKF2</accession>
<dbReference type="EMBL" id="CXWD01000019">
    <property type="protein sequence ID" value="CTQ74922.1"/>
    <property type="molecule type" value="Genomic_DNA"/>
</dbReference>